<name>A0AAV7DZH7_ARIFI</name>
<proteinExistence type="predicted"/>
<sequence length="89" mass="9854">MGDMVVMDIKKFVESAFIEMRTVEEATNAMALYGILFMAARHAPCVYVAGDMVVIDIKIFAESALIEMRTVEEATNAMALDGILFMVLK</sequence>
<keyword evidence="2" id="KW-0694">RNA-binding</keyword>
<dbReference type="GO" id="GO:0006397">
    <property type="term" value="P:mRNA processing"/>
    <property type="evidence" value="ECO:0007669"/>
    <property type="project" value="UniProtKB-KW"/>
</dbReference>
<dbReference type="AlphaFoldDB" id="A0AAV7DZH7"/>
<gene>
    <name evidence="4" type="ORF">H6P81_017647</name>
</gene>
<dbReference type="PANTHER" id="PTHR23139">
    <property type="entry name" value="RNA-BINDING PROTEIN"/>
    <property type="match status" value="1"/>
</dbReference>
<dbReference type="GO" id="GO:0003723">
    <property type="term" value="F:RNA binding"/>
    <property type="evidence" value="ECO:0007669"/>
    <property type="project" value="UniProtKB-KW"/>
</dbReference>
<keyword evidence="5" id="KW-1185">Reference proteome</keyword>
<evidence type="ECO:0000256" key="2">
    <source>
        <dbReference type="ARBA" id="ARBA00022884"/>
    </source>
</evidence>
<keyword evidence="1" id="KW-0507">mRNA processing</keyword>
<dbReference type="EMBL" id="JAINDJ010000007">
    <property type="protein sequence ID" value="KAG9441793.1"/>
    <property type="molecule type" value="Genomic_DNA"/>
</dbReference>
<dbReference type="GO" id="GO:0008380">
    <property type="term" value="P:RNA splicing"/>
    <property type="evidence" value="ECO:0007669"/>
    <property type="project" value="UniProtKB-KW"/>
</dbReference>
<reference evidence="4 5" key="1">
    <citation type="submission" date="2021-07" db="EMBL/GenBank/DDBJ databases">
        <title>The Aristolochia fimbriata genome: insights into angiosperm evolution, floral development and chemical biosynthesis.</title>
        <authorList>
            <person name="Jiao Y."/>
        </authorList>
    </citation>
    <scope>NUCLEOTIDE SEQUENCE [LARGE SCALE GENOMIC DNA]</scope>
    <source>
        <strain evidence="4">IBCAS-2021</strain>
        <tissue evidence="4">Leaf</tissue>
    </source>
</reference>
<keyword evidence="3" id="KW-0508">mRNA splicing</keyword>
<evidence type="ECO:0000256" key="1">
    <source>
        <dbReference type="ARBA" id="ARBA00022664"/>
    </source>
</evidence>
<evidence type="ECO:0000313" key="4">
    <source>
        <dbReference type="EMBL" id="KAG9441793.1"/>
    </source>
</evidence>
<evidence type="ECO:0000256" key="3">
    <source>
        <dbReference type="ARBA" id="ARBA00023187"/>
    </source>
</evidence>
<dbReference type="Proteomes" id="UP000825729">
    <property type="component" value="Unassembled WGS sequence"/>
</dbReference>
<protein>
    <submittedName>
        <fullName evidence="4">Uncharacterized protein</fullName>
    </submittedName>
</protein>
<organism evidence="4 5">
    <name type="scientific">Aristolochia fimbriata</name>
    <name type="common">White veined hardy Dutchman's pipe vine</name>
    <dbReference type="NCBI Taxonomy" id="158543"/>
    <lineage>
        <taxon>Eukaryota</taxon>
        <taxon>Viridiplantae</taxon>
        <taxon>Streptophyta</taxon>
        <taxon>Embryophyta</taxon>
        <taxon>Tracheophyta</taxon>
        <taxon>Spermatophyta</taxon>
        <taxon>Magnoliopsida</taxon>
        <taxon>Magnoliidae</taxon>
        <taxon>Piperales</taxon>
        <taxon>Aristolochiaceae</taxon>
        <taxon>Aristolochia</taxon>
    </lineage>
</organism>
<accession>A0AAV7DZH7</accession>
<evidence type="ECO:0000313" key="5">
    <source>
        <dbReference type="Proteomes" id="UP000825729"/>
    </source>
</evidence>
<comment type="caution">
    <text evidence="4">The sequence shown here is derived from an EMBL/GenBank/DDBJ whole genome shotgun (WGS) entry which is preliminary data.</text>
</comment>